<feature type="compositionally biased region" description="Acidic residues" evidence="1">
    <location>
        <begin position="1"/>
        <end position="18"/>
    </location>
</feature>
<feature type="region of interest" description="Disordered" evidence="1">
    <location>
        <begin position="1"/>
        <end position="25"/>
    </location>
</feature>
<sequence length="54" mass="6384">EEETEEAEGTEEETEEAPEATRLQGNDNNWLFYFLTTNVNKASNIRRNEIEEEY</sequence>
<feature type="non-terminal residue" evidence="2">
    <location>
        <position position="1"/>
    </location>
</feature>
<protein>
    <submittedName>
        <fullName evidence="2">Uncharacterized protein</fullName>
    </submittedName>
</protein>
<name>A0A285NQI6_9BACI</name>
<evidence type="ECO:0000313" key="2">
    <source>
        <dbReference type="EMBL" id="SNZ09891.1"/>
    </source>
</evidence>
<evidence type="ECO:0000313" key="3">
    <source>
        <dbReference type="Proteomes" id="UP000219356"/>
    </source>
</evidence>
<dbReference type="EMBL" id="OBEK01000002">
    <property type="protein sequence ID" value="SNZ09891.1"/>
    <property type="molecule type" value="Genomic_DNA"/>
</dbReference>
<proteinExistence type="predicted"/>
<dbReference type="Proteomes" id="UP000219356">
    <property type="component" value="Unassembled WGS sequence"/>
</dbReference>
<dbReference type="AlphaFoldDB" id="A0A285NQI6"/>
<organism evidence="2 3">
    <name type="scientific">Terribacillus aidingensis</name>
    <dbReference type="NCBI Taxonomy" id="586416"/>
    <lineage>
        <taxon>Bacteria</taxon>
        <taxon>Bacillati</taxon>
        <taxon>Bacillota</taxon>
        <taxon>Bacilli</taxon>
        <taxon>Bacillales</taxon>
        <taxon>Bacillaceae</taxon>
        <taxon>Terribacillus</taxon>
    </lineage>
</organism>
<accession>A0A285NQI6</accession>
<evidence type="ECO:0000256" key="1">
    <source>
        <dbReference type="SAM" id="MobiDB-lite"/>
    </source>
</evidence>
<keyword evidence="3" id="KW-1185">Reference proteome</keyword>
<gene>
    <name evidence="2" type="ORF">SAMN05421503_1403</name>
</gene>
<reference evidence="3" key="1">
    <citation type="submission" date="2017-09" db="EMBL/GenBank/DDBJ databases">
        <authorList>
            <person name="Varghese N."/>
            <person name="Submissions S."/>
        </authorList>
    </citation>
    <scope>NUCLEOTIDE SEQUENCE [LARGE SCALE GENOMIC DNA]</scope>
    <source>
        <strain evidence="3">CGMCC 1.8913</strain>
    </source>
</reference>